<comment type="subcellular location">
    <subcellularLocation>
        <location evidence="2">Nucleus</location>
    </subcellularLocation>
</comment>
<feature type="compositionally biased region" description="Polar residues" evidence="3">
    <location>
        <begin position="152"/>
        <end position="165"/>
    </location>
</feature>
<dbReference type="Pfam" id="PF06200">
    <property type="entry name" value="tify"/>
    <property type="match status" value="1"/>
</dbReference>
<comment type="domain">
    <text evidence="2">The jas domain is required for interaction with COI1.</text>
</comment>
<comment type="function">
    <text evidence="2">Repressor of jasmonate responses.</text>
</comment>
<keyword evidence="2" id="KW-0539">Nucleus</keyword>
<dbReference type="PROSITE" id="PS51320">
    <property type="entry name" value="TIFY"/>
    <property type="match status" value="1"/>
</dbReference>
<evidence type="ECO:0000313" key="5">
    <source>
        <dbReference type="EMBL" id="CAK9328165.1"/>
    </source>
</evidence>
<evidence type="ECO:0000256" key="2">
    <source>
        <dbReference type="RuleBase" id="RU369065"/>
    </source>
</evidence>
<feature type="region of interest" description="Disordered" evidence="3">
    <location>
        <begin position="1"/>
        <end position="21"/>
    </location>
</feature>
<proteinExistence type="inferred from homology"/>
<accession>A0ABP0Z8R4</accession>
<dbReference type="SMART" id="SM00979">
    <property type="entry name" value="TIFY"/>
    <property type="match status" value="1"/>
</dbReference>
<dbReference type="Proteomes" id="UP001642487">
    <property type="component" value="Chromosome 8"/>
</dbReference>
<keyword evidence="6" id="KW-1185">Reference proteome</keyword>
<evidence type="ECO:0000256" key="3">
    <source>
        <dbReference type="SAM" id="MobiDB-lite"/>
    </source>
</evidence>
<evidence type="ECO:0000313" key="6">
    <source>
        <dbReference type="Proteomes" id="UP001642487"/>
    </source>
</evidence>
<dbReference type="InterPro" id="IPR010399">
    <property type="entry name" value="Tify_dom"/>
</dbReference>
<protein>
    <recommendedName>
        <fullName evidence="2">Protein TIFY</fullName>
    </recommendedName>
    <alternativeName>
        <fullName evidence="2">Jasmonate ZIM domain-containing protein</fullName>
    </alternativeName>
</protein>
<evidence type="ECO:0000256" key="1">
    <source>
        <dbReference type="ARBA" id="ARBA00008614"/>
    </source>
</evidence>
<comment type="similarity">
    <text evidence="1 2">Belongs to the TIFY/JAZ family.</text>
</comment>
<name>A0ABP0Z8R4_9ROSI</name>
<dbReference type="InterPro" id="IPR018467">
    <property type="entry name" value="CCT_CS"/>
</dbReference>
<gene>
    <name evidence="5" type="ORF">CITCOLO1_LOCUS20570</name>
</gene>
<sequence>MSTSSGFSQVSSQRSPSNSPEKLGFLPAGPMLVSCRDLNLGFSTNLWRRTGSVPEFFHWPEKMANRKSLDLFPQVAGFGNSNDVDSRAYKSATAAPQTSQMTIFYAGQVFVFNNFPADRVGDVMFLASRESSKLNIPTVAAGPPVLVGTPADSLSSTSPVSTCNQTPPPPPPPSQPQPVPGALPMARKASIQRFLEKRKDRLTLRAPYQSSCPAPSKIAGENPWLGLAVQPQH</sequence>
<feature type="region of interest" description="Disordered" evidence="3">
    <location>
        <begin position="206"/>
        <end position="233"/>
    </location>
</feature>
<dbReference type="PANTHER" id="PTHR33077">
    <property type="entry name" value="PROTEIN TIFY 4A-RELATED-RELATED"/>
    <property type="match status" value="1"/>
</dbReference>
<dbReference type="InterPro" id="IPR040390">
    <property type="entry name" value="TIFY/JAZ"/>
</dbReference>
<feature type="domain" description="Tify" evidence="4">
    <location>
        <begin position="94"/>
        <end position="129"/>
    </location>
</feature>
<organism evidence="5 6">
    <name type="scientific">Citrullus colocynthis</name>
    <name type="common">colocynth</name>
    <dbReference type="NCBI Taxonomy" id="252529"/>
    <lineage>
        <taxon>Eukaryota</taxon>
        <taxon>Viridiplantae</taxon>
        <taxon>Streptophyta</taxon>
        <taxon>Embryophyta</taxon>
        <taxon>Tracheophyta</taxon>
        <taxon>Spermatophyta</taxon>
        <taxon>Magnoliopsida</taxon>
        <taxon>eudicotyledons</taxon>
        <taxon>Gunneridae</taxon>
        <taxon>Pentapetalae</taxon>
        <taxon>rosids</taxon>
        <taxon>fabids</taxon>
        <taxon>Cucurbitales</taxon>
        <taxon>Cucurbitaceae</taxon>
        <taxon>Benincaseae</taxon>
        <taxon>Citrullus</taxon>
    </lineage>
</organism>
<dbReference type="Pfam" id="PF09425">
    <property type="entry name" value="Jas_motif"/>
    <property type="match status" value="1"/>
</dbReference>
<feature type="region of interest" description="Disordered" evidence="3">
    <location>
        <begin position="145"/>
        <end position="188"/>
    </location>
</feature>
<feature type="compositionally biased region" description="Pro residues" evidence="3">
    <location>
        <begin position="166"/>
        <end position="181"/>
    </location>
</feature>
<dbReference type="PANTHER" id="PTHR33077:SF140">
    <property type="entry name" value="PROTEIN TIFY 10B"/>
    <property type="match status" value="1"/>
</dbReference>
<keyword evidence="2" id="KW-1184">Jasmonic acid signaling pathway</keyword>
<dbReference type="EMBL" id="OZ021742">
    <property type="protein sequence ID" value="CAK9328165.1"/>
    <property type="molecule type" value="Genomic_DNA"/>
</dbReference>
<evidence type="ECO:0000259" key="4">
    <source>
        <dbReference type="PROSITE" id="PS51320"/>
    </source>
</evidence>
<feature type="compositionally biased region" description="Low complexity" evidence="3">
    <location>
        <begin position="1"/>
        <end position="19"/>
    </location>
</feature>
<reference evidence="5 6" key="1">
    <citation type="submission" date="2024-03" db="EMBL/GenBank/DDBJ databases">
        <authorList>
            <person name="Gkanogiannis A."/>
            <person name="Becerra Lopez-Lavalle L."/>
        </authorList>
    </citation>
    <scope>NUCLEOTIDE SEQUENCE [LARGE SCALE GENOMIC DNA]</scope>
</reference>